<keyword evidence="3" id="KW-1185">Reference proteome</keyword>
<evidence type="ECO:0000313" key="2">
    <source>
        <dbReference type="EMBL" id="MCH6470342.1"/>
    </source>
</evidence>
<reference evidence="2 3" key="1">
    <citation type="submission" date="2022-03" db="EMBL/GenBank/DDBJ databases">
        <title>Sinomonas sp. isolated from a soil.</title>
        <authorList>
            <person name="Han J."/>
            <person name="Kim D.-U."/>
        </authorList>
    </citation>
    <scope>NUCLEOTIDE SEQUENCE [LARGE SCALE GENOMIC DNA]</scope>
    <source>
        <strain evidence="2 3">5-5</strain>
    </source>
</reference>
<keyword evidence="1" id="KW-0812">Transmembrane</keyword>
<name>A0ABS9U1F0_9MICC</name>
<feature type="transmembrane region" description="Helical" evidence="1">
    <location>
        <begin position="12"/>
        <end position="32"/>
    </location>
</feature>
<dbReference type="EMBL" id="JAKZBV010000001">
    <property type="protein sequence ID" value="MCH6470342.1"/>
    <property type="molecule type" value="Genomic_DNA"/>
</dbReference>
<keyword evidence="1" id="KW-0472">Membrane</keyword>
<dbReference type="Proteomes" id="UP001202922">
    <property type="component" value="Unassembled WGS sequence"/>
</dbReference>
<dbReference type="InterPro" id="IPR021414">
    <property type="entry name" value="DUF3054"/>
</dbReference>
<comment type="caution">
    <text evidence="2">The sequence shown here is derived from an EMBL/GenBank/DDBJ whole genome shotgun (WGS) entry which is preliminary data.</text>
</comment>
<organism evidence="2 3">
    <name type="scientific">Sinomonas terrae</name>
    <dbReference type="NCBI Taxonomy" id="2908838"/>
    <lineage>
        <taxon>Bacteria</taxon>
        <taxon>Bacillati</taxon>
        <taxon>Actinomycetota</taxon>
        <taxon>Actinomycetes</taxon>
        <taxon>Micrococcales</taxon>
        <taxon>Micrococcaceae</taxon>
        <taxon>Sinomonas</taxon>
    </lineage>
</organism>
<feature type="transmembrane region" description="Helical" evidence="1">
    <location>
        <begin position="100"/>
        <end position="122"/>
    </location>
</feature>
<proteinExistence type="predicted"/>
<feature type="transmembrane region" description="Helical" evidence="1">
    <location>
        <begin position="44"/>
        <end position="64"/>
    </location>
</feature>
<feature type="transmembrane region" description="Helical" evidence="1">
    <location>
        <begin position="71"/>
        <end position="94"/>
    </location>
</feature>
<dbReference type="RefSeq" id="WP_241053850.1">
    <property type="nucleotide sequence ID" value="NZ_JAKZBV010000001.1"/>
</dbReference>
<keyword evidence="1" id="KW-1133">Transmembrane helix</keyword>
<sequence>MTPEALALPSRVRTTVLALVGDAVVVLVFAAMGRGFHGEANPVLGVLSTAWPFLAGAALGWALPVVRRRPLALWPSGVSVWLGAYIVGMLLRAVTGQGLAVTFLVVALCFLGLFIVGWRAVARLLGRVAGRR</sequence>
<gene>
    <name evidence="2" type="ORF">L0M17_10185</name>
</gene>
<protein>
    <submittedName>
        <fullName evidence="2">DUF3054 domain-containing protein</fullName>
    </submittedName>
</protein>
<dbReference type="Pfam" id="PF11255">
    <property type="entry name" value="DUF3054"/>
    <property type="match status" value="1"/>
</dbReference>
<accession>A0ABS9U1F0</accession>
<evidence type="ECO:0000256" key="1">
    <source>
        <dbReference type="SAM" id="Phobius"/>
    </source>
</evidence>
<evidence type="ECO:0000313" key="3">
    <source>
        <dbReference type="Proteomes" id="UP001202922"/>
    </source>
</evidence>